<keyword evidence="5" id="KW-0833">Ubl conjugation pathway</keyword>
<feature type="compositionally biased region" description="Basic and acidic residues" evidence="7">
    <location>
        <begin position="16"/>
        <end position="27"/>
    </location>
</feature>
<dbReference type="PANTHER" id="PTHR12419">
    <property type="entry name" value="OTU DOMAIN CONTAINING PROTEIN"/>
    <property type="match status" value="1"/>
</dbReference>
<dbReference type="EC" id="3.4.19.12" evidence="3"/>
<name>A0ABD3NKM0_9STRA</name>
<keyword evidence="6" id="KW-0378">Hydrolase</keyword>
<dbReference type="GO" id="GO:0006508">
    <property type="term" value="P:proteolysis"/>
    <property type="evidence" value="ECO:0007669"/>
    <property type="project" value="UniProtKB-KW"/>
</dbReference>
<dbReference type="AlphaFoldDB" id="A0ABD3NKM0"/>
<evidence type="ECO:0000256" key="1">
    <source>
        <dbReference type="ARBA" id="ARBA00000707"/>
    </source>
</evidence>
<feature type="compositionally biased region" description="Acidic residues" evidence="7">
    <location>
        <begin position="113"/>
        <end position="123"/>
    </location>
</feature>
<organism evidence="9 10">
    <name type="scientific">Stephanodiscus triporus</name>
    <dbReference type="NCBI Taxonomy" id="2934178"/>
    <lineage>
        <taxon>Eukaryota</taxon>
        <taxon>Sar</taxon>
        <taxon>Stramenopiles</taxon>
        <taxon>Ochrophyta</taxon>
        <taxon>Bacillariophyta</taxon>
        <taxon>Coscinodiscophyceae</taxon>
        <taxon>Thalassiosirophycidae</taxon>
        <taxon>Stephanodiscales</taxon>
        <taxon>Stephanodiscaceae</taxon>
        <taxon>Stephanodiscus</taxon>
    </lineage>
</organism>
<dbReference type="InterPro" id="IPR038765">
    <property type="entry name" value="Papain-like_cys_pep_sf"/>
</dbReference>
<evidence type="ECO:0000256" key="5">
    <source>
        <dbReference type="ARBA" id="ARBA00022786"/>
    </source>
</evidence>
<dbReference type="PROSITE" id="PS50802">
    <property type="entry name" value="OTU"/>
    <property type="match status" value="1"/>
</dbReference>
<reference evidence="9 10" key="1">
    <citation type="submission" date="2024-10" db="EMBL/GenBank/DDBJ databases">
        <title>Updated reference genomes for cyclostephanoid diatoms.</title>
        <authorList>
            <person name="Roberts W.R."/>
            <person name="Alverson A.J."/>
        </authorList>
    </citation>
    <scope>NUCLEOTIDE SEQUENCE [LARGE SCALE GENOMIC DNA]</scope>
    <source>
        <strain evidence="9 10">AJA276-08</strain>
    </source>
</reference>
<dbReference type="Proteomes" id="UP001530315">
    <property type="component" value="Unassembled WGS sequence"/>
</dbReference>
<keyword evidence="4" id="KW-0645">Protease</keyword>
<dbReference type="PANTHER" id="PTHR12419:SF4">
    <property type="entry name" value="OTU DOMAIN-CONTAINING PROTEIN 5"/>
    <property type="match status" value="1"/>
</dbReference>
<evidence type="ECO:0000313" key="9">
    <source>
        <dbReference type="EMBL" id="KAL3776433.1"/>
    </source>
</evidence>
<dbReference type="Pfam" id="PF02338">
    <property type="entry name" value="OTU"/>
    <property type="match status" value="1"/>
</dbReference>
<dbReference type="SUPFAM" id="SSF54001">
    <property type="entry name" value="Cysteine proteinases"/>
    <property type="match status" value="1"/>
</dbReference>
<evidence type="ECO:0000256" key="6">
    <source>
        <dbReference type="ARBA" id="ARBA00022801"/>
    </source>
</evidence>
<dbReference type="InterPro" id="IPR003323">
    <property type="entry name" value="OTU_dom"/>
</dbReference>
<feature type="domain" description="OTU" evidence="8">
    <location>
        <begin position="63"/>
        <end position="265"/>
    </location>
</feature>
<accession>A0ABD3NKM0</accession>
<evidence type="ECO:0000256" key="3">
    <source>
        <dbReference type="ARBA" id="ARBA00012759"/>
    </source>
</evidence>
<dbReference type="InterPro" id="IPR050704">
    <property type="entry name" value="Peptidase_C85-like"/>
</dbReference>
<comment type="similarity">
    <text evidence="2">Belongs to the peptidase C85 family.</text>
</comment>
<dbReference type="Gene3D" id="3.30.200.90">
    <property type="match status" value="1"/>
</dbReference>
<protein>
    <recommendedName>
        <fullName evidence="3">ubiquitinyl hydrolase 1</fullName>
        <ecNumber evidence="3">3.4.19.12</ecNumber>
    </recommendedName>
</protein>
<keyword evidence="10" id="KW-1185">Reference proteome</keyword>
<evidence type="ECO:0000256" key="7">
    <source>
        <dbReference type="SAM" id="MobiDB-lite"/>
    </source>
</evidence>
<comment type="catalytic activity">
    <reaction evidence="1">
        <text>Thiol-dependent hydrolysis of ester, thioester, amide, peptide and isopeptide bonds formed by the C-terminal Gly of ubiquitin (a 76-residue protein attached to proteins as an intracellular targeting signal).</text>
        <dbReference type="EC" id="3.4.19.12"/>
    </reaction>
</comment>
<evidence type="ECO:0000313" key="10">
    <source>
        <dbReference type="Proteomes" id="UP001530315"/>
    </source>
</evidence>
<evidence type="ECO:0000259" key="8">
    <source>
        <dbReference type="PROSITE" id="PS50802"/>
    </source>
</evidence>
<dbReference type="EMBL" id="JALLAZ020001353">
    <property type="protein sequence ID" value="KAL3776433.1"/>
    <property type="molecule type" value="Genomic_DNA"/>
</dbReference>
<dbReference type="Gene3D" id="3.90.70.80">
    <property type="match status" value="1"/>
</dbReference>
<sequence length="421" mass="45675">MVVFMGKSHDDDYDDDRLRGDLRRGGDHPPPPPFSSSSPEDVDVDDELSRFARLLRSDHRPPLEVVRVDGDGNCLFRAVSLQVYGDATMHAEVRRRCLDFMEAEAEHYRNFVAEDEDSDDGDDGGLLLGSGNDAAGGCRGRRGRTASSSSSSSSSDDGFRDYVARKRRLGEHGNHAEIQAMSELYNRSIEVYVPSNGVVPINIFQSGYARGGVGLGEAGDGDPEVLLDDGGDDGVGEGGGVGGEGYAPIRLCYTNGEHYDALIDPMLPTAGLGLGLPGLHVGLADRMQLEEAKKASIEGALEEKMRLVLEESRRAVREQEEMEIGEALRISSVVGRSRGGGKSAGGGEENDMYAKKAMYLSEMEAADFDLEQAVEFIELVMNGFDLSKVLRAYDLIGDNFDDLLSFLLSSTSRENEGAKWE</sequence>
<dbReference type="GO" id="GO:0004843">
    <property type="term" value="F:cysteine-type deubiquitinase activity"/>
    <property type="evidence" value="ECO:0007669"/>
    <property type="project" value="UniProtKB-EC"/>
</dbReference>
<feature type="region of interest" description="Disordered" evidence="7">
    <location>
        <begin position="1"/>
        <end position="43"/>
    </location>
</feature>
<evidence type="ECO:0000256" key="4">
    <source>
        <dbReference type="ARBA" id="ARBA00022670"/>
    </source>
</evidence>
<feature type="region of interest" description="Disordered" evidence="7">
    <location>
        <begin position="111"/>
        <end position="159"/>
    </location>
</feature>
<evidence type="ECO:0000256" key="2">
    <source>
        <dbReference type="ARBA" id="ARBA00010407"/>
    </source>
</evidence>
<proteinExistence type="inferred from homology"/>
<gene>
    <name evidence="9" type="ORF">ACHAW5_009242</name>
</gene>
<comment type="caution">
    <text evidence="9">The sequence shown here is derived from an EMBL/GenBank/DDBJ whole genome shotgun (WGS) entry which is preliminary data.</text>
</comment>